<dbReference type="Proteomes" id="UP001444071">
    <property type="component" value="Unassembled WGS sequence"/>
</dbReference>
<dbReference type="EMBL" id="JAHRIM010080408">
    <property type="protein sequence ID" value="MEQ2274776.1"/>
    <property type="molecule type" value="Genomic_DNA"/>
</dbReference>
<organism evidence="1 2">
    <name type="scientific">Xenotaenia resolanae</name>
    <dbReference type="NCBI Taxonomy" id="208358"/>
    <lineage>
        <taxon>Eukaryota</taxon>
        <taxon>Metazoa</taxon>
        <taxon>Chordata</taxon>
        <taxon>Craniata</taxon>
        <taxon>Vertebrata</taxon>
        <taxon>Euteleostomi</taxon>
        <taxon>Actinopterygii</taxon>
        <taxon>Neopterygii</taxon>
        <taxon>Teleostei</taxon>
        <taxon>Neoteleostei</taxon>
        <taxon>Acanthomorphata</taxon>
        <taxon>Ovalentaria</taxon>
        <taxon>Atherinomorphae</taxon>
        <taxon>Cyprinodontiformes</taxon>
        <taxon>Goodeidae</taxon>
        <taxon>Xenotaenia</taxon>
    </lineage>
</organism>
<reference evidence="1 2" key="1">
    <citation type="submission" date="2021-06" db="EMBL/GenBank/DDBJ databases">
        <authorList>
            <person name="Palmer J.M."/>
        </authorList>
    </citation>
    <scope>NUCLEOTIDE SEQUENCE [LARGE SCALE GENOMIC DNA]</scope>
    <source>
        <strain evidence="1 2">XR_2019</strain>
        <tissue evidence="1">Muscle</tissue>
    </source>
</reference>
<keyword evidence="2" id="KW-1185">Reference proteome</keyword>
<sequence>MVSNSLIDLLFSHVVTDHWTGQSNPSLSDTSLQEVRVSVQEVGVLPSTSTVPPDLDRYVGLDEAGKRHGYTHQDSQTDCEVVSLPDSKLDETQSPTFSREGTNIEVCVEIETHPRGARHSSLSSMLSSRSLSAESVGHSQDYPCASGLDERREAVGLGVDLNRQEKLGRKAREIEETCFQVIEAVDV</sequence>
<evidence type="ECO:0000313" key="1">
    <source>
        <dbReference type="EMBL" id="MEQ2274776.1"/>
    </source>
</evidence>
<evidence type="ECO:0000313" key="2">
    <source>
        <dbReference type="Proteomes" id="UP001444071"/>
    </source>
</evidence>
<proteinExistence type="predicted"/>
<gene>
    <name evidence="1" type="ORF">XENORESO_010877</name>
</gene>
<name>A0ABV0X1P2_9TELE</name>
<comment type="caution">
    <text evidence="1">The sequence shown here is derived from an EMBL/GenBank/DDBJ whole genome shotgun (WGS) entry which is preliminary data.</text>
</comment>
<protein>
    <submittedName>
        <fullName evidence="1">Uncharacterized protein</fullName>
    </submittedName>
</protein>
<accession>A0ABV0X1P2</accession>